<organism evidence="2 3">
    <name type="scientific">Solanum tuberosum</name>
    <name type="common">Potato</name>
    <dbReference type="NCBI Taxonomy" id="4113"/>
    <lineage>
        <taxon>Eukaryota</taxon>
        <taxon>Viridiplantae</taxon>
        <taxon>Streptophyta</taxon>
        <taxon>Embryophyta</taxon>
        <taxon>Tracheophyta</taxon>
        <taxon>Spermatophyta</taxon>
        <taxon>Magnoliopsida</taxon>
        <taxon>eudicotyledons</taxon>
        <taxon>Gunneridae</taxon>
        <taxon>Pentapetalae</taxon>
        <taxon>asterids</taxon>
        <taxon>lamiids</taxon>
        <taxon>Solanales</taxon>
        <taxon>Solanaceae</taxon>
        <taxon>Solanoideae</taxon>
        <taxon>Solaneae</taxon>
        <taxon>Solanum</taxon>
    </lineage>
</organism>
<protein>
    <recommendedName>
        <fullName evidence="4">DUF4283 domain-containing protein</fullName>
    </recommendedName>
</protein>
<gene>
    <name evidence="2" type="ORF">KY290_033709</name>
</gene>
<feature type="compositionally biased region" description="Basic and acidic residues" evidence="1">
    <location>
        <begin position="273"/>
        <end position="284"/>
    </location>
</feature>
<evidence type="ECO:0000313" key="3">
    <source>
        <dbReference type="Proteomes" id="UP000826656"/>
    </source>
</evidence>
<comment type="caution">
    <text evidence="2">The sequence shown here is derived from an EMBL/GenBank/DDBJ whole genome shotgun (WGS) entry which is preliminary data.</text>
</comment>
<evidence type="ECO:0000313" key="2">
    <source>
        <dbReference type="EMBL" id="KAH0740666.1"/>
    </source>
</evidence>
<dbReference type="InterPro" id="IPR040256">
    <property type="entry name" value="At4g02000-like"/>
</dbReference>
<feature type="compositionally biased region" description="Basic and acidic residues" evidence="1">
    <location>
        <begin position="163"/>
        <end position="173"/>
    </location>
</feature>
<evidence type="ECO:0000256" key="1">
    <source>
        <dbReference type="SAM" id="MobiDB-lite"/>
    </source>
</evidence>
<feature type="region of interest" description="Disordered" evidence="1">
    <location>
        <begin position="144"/>
        <end position="178"/>
    </location>
</feature>
<reference evidence="2 3" key="1">
    <citation type="journal article" date="2021" name="bioRxiv">
        <title>Chromosome-scale and haplotype-resolved genome assembly of a tetraploid potato cultivar.</title>
        <authorList>
            <person name="Sun H."/>
            <person name="Jiao W.-B."/>
            <person name="Krause K."/>
            <person name="Campoy J.A."/>
            <person name="Goel M."/>
            <person name="Folz-Donahue K."/>
            <person name="Kukat C."/>
            <person name="Huettel B."/>
            <person name="Schneeberger K."/>
        </authorList>
    </citation>
    <scope>NUCLEOTIDE SEQUENCE [LARGE SCALE GENOMIC DNA]</scope>
    <source>
        <strain evidence="2">SolTubOtavaFocal</strain>
        <tissue evidence="2">Leaves</tissue>
    </source>
</reference>
<name>A0ABQ7U146_SOLTU</name>
<sequence length="284" mass="32429">MARDGYSYQMRPLIYDARFKVEEETTQAMAWISLPNLKPTFFVKESLFSLAKAVGKPIHLDTATINKTTPSCASINVQVDLCAELPSYVEMEIVNEETKKSWVEKVKVQYDMLPKYCGNCKLQGHNASECRVLPLELQQVYKENRDKELERGDDKEEGELEDTATRGRGDRTNLPRQNWNPTRRRFIKEPNKIQTQVSFTLEKNLCTSNSFDLLAVEDERNGNMDDNSNNITSVVNTGGGNKEITTKDWVSKSFLHPQGEGRTYGVKTSHAKQQQEEEIAKTEH</sequence>
<proteinExistence type="predicted"/>
<evidence type="ECO:0008006" key="4">
    <source>
        <dbReference type="Google" id="ProtNLM"/>
    </source>
</evidence>
<dbReference type="PANTHER" id="PTHR31286:SF79">
    <property type="entry name" value="N-6 ADENINE-SPECIFIC DNA METHYLASE"/>
    <property type="match status" value="1"/>
</dbReference>
<dbReference type="EMBL" id="JAIVGD010000026">
    <property type="protein sequence ID" value="KAH0740666.1"/>
    <property type="molecule type" value="Genomic_DNA"/>
</dbReference>
<keyword evidence="3" id="KW-1185">Reference proteome</keyword>
<dbReference type="PANTHER" id="PTHR31286">
    <property type="entry name" value="GLYCINE-RICH CELL WALL STRUCTURAL PROTEIN 1.8-LIKE"/>
    <property type="match status" value="1"/>
</dbReference>
<feature type="region of interest" description="Disordered" evidence="1">
    <location>
        <begin position="256"/>
        <end position="284"/>
    </location>
</feature>
<feature type="compositionally biased region" description="Basic and acidic residues" evidence="1">
    <location>
        <begin position="144"/>
        <end position="154"/>
    </location>
</feature>
<dbReference type="Proteomes" id="UP000826656">
    <property type="component" value="Unassembled WGS sequence"/>
</dbReference>
<accession>A0ABQ7U146</accession>